<keyword evidence="1" id="KW-0472">Membrane</keyword>
<organism evidence="2 3">
    <name type="scientific">Pinctada imbricata</name>
    <name type="common">Atlantic pearl-oyster</name>
    <name type="synonym">Pinctada martensii</name>
    <dbReference type="NCBI Taxonomy" id="66713"/>
    <lineage>
        <taxon>Eukaryota</taxon>
        <taxon>Metazoa</taxon>
        <taxon>Spiralia</taxon>
        <taxon>Lophotrochozoa</taxon>
        <taxon>Mollusca</taxon>
        <taxon>Bivalvia</taxon>
        <taxon>Autobranchia</taxon>
        <taxon>Pteriomorphia</taxon>
        <taxon>Pterioida</taxon>
        <taxon>Pterioidea</taxon>
        <taxon>Pteriidae</taxon>
        <taxon>Pinctada</taxon>
    </lineage>
</organism>
<evidence type="ECO:0000313" key="3">
    <source>
        <dbReference type="Proteomes" id="UP001186944"/>
    </source>
</evidence>
<dbReference type="Pfam" id="PF13469">
    <property type="entry name" value="Sulfotransfer_3"/>
    <property type="match status" value="1"/>
</dbReference>
<evidence type="ECO:0000313" key="2">
    <source>
        <dbReference type="EMBL" id="KAK3088846.1"/>
    </source>
</evidence>
<reference evidence="2" key="1">
    <citation type="submission" date="2019-08" db="EMBL/GenBank/DDBJ databases">
        <title>The improved chromosome-level genome for the pearl oyster Pinctada fucata martensii using PacBio sequencing and Hi-C.</title>
        <authorList>
            <person name="Zheng Z."/>
        </authorList>
    </citation>
    <scope>NUCLEOTIDE SEQUENCE</scope>
    <source>
        <strain evidence="2">ZZ-2019</strain>
        <tissue evidence="2">Adductor muscle</tissue>
    </source>
</reference>
<gene>
    <name evidence="2" type="ORF">FSP39_024545</name>
</gene>
<accession>A0AA88XNX1</accession>
<dbReference type="GO" id="GO:0001517">
    <property type="term" value="F:N-acetylglucosamine 6-O-sulfotransferase activity"/>
    <property type="evidence" value="ECO:0007669"/>
    <property type="project" value="TreeGrafter"/>
</dbReference>
<evidence type="ECO:0000256" key="1">
    <source>
        <dbReference type="SAM" id="Phobius"/>
    </source>
</evidence>
<keyword evidence="1" id="KW-1133">Transmembrane helix</keyword>
<dbReference type="AlphaFoldDB" id="A0AA88XNX1"/>
<dbReference type="EMBL" id="VSWD01000011">
    <property type="protein sequence ID" value="KAK3088846.1"/>
    <property type="molecule type" value="Genomic_DNA"/>
</dbReference>
<comment type="caution">
    <text evidence="2">The sequence shown here is derived from an EMBL/GenBank/DDBJ whole genome shotgun (WGS) entry which is preliminary data.</text>
</comment>
<dbReference type="SUPFAM" id="SSF52540">
    <property type="entry name" value="P-loop containing nucleoside triphosphate hydrolases"/>
    <property type="match status" value="1"/>
</dbReference>
<evidence type="ECO:0008006" key="4">
    <source>
        <dbReference type="Google" id="ProtNLM"/>
    </source>
</evidence>
<dbReference type="InterPro" id="IPR051135">
    <property type="entry name" value="Gal/GlcNAc/GalNAc_ST"/>
</dbReference>
<sequence>MTGPVQTSLEKTGPRPPVLYECQSDSSGELAATEHGLYYVRSLLISIYIFICVAWAPAFCGLVCVWSSDNEEVVIHHSCTFFENSGIHGSLDEIARQITRDVFSCHIKKLPIKMLYHGHFMGVSRSTAEMNMCQTNLTYMLSCAEALQRKCINSKFVLIKSIRIRAYQLLDIKEDFPDLKVVYLIRDPRAVLASQMNYGMATFRHLNESEFVSEFCMNVTQDTQVVRVFQKFYPGDINVVYHNNFEQNGVAYSRDIYRALGITFNTESKRKILSLTGDGKNCTRSYALCTRKYNSTVEIGKWRTEISFYFARLVDSLCKSVYKSHGFISFDSTKMLQNLSYPSHDTSLSTFKHRRQSEDKEIHTLYSTSNKNNF</sequence>
<dbReference type="Gene3D" id="3.40.50.300">
    <property type="entry name" value="P-loop containing nucleotide triphosphate hydrolases"/>
    <property type="match status" value="1"/>
</dbReference>
<protein>
    <recommendedName>
        <fullName evidence="4">Sulfotransferase domain-containing protein</fullName>
    </recommendedName>
</protein>
<dbReference type="PANTHER" id="PTHR10704">
    <property type="entry name" value="CARBOHYDRATE SULFOTRANSFERASE"/>
    <property type="match status" value="1"/>
</dbReference>
<dbReference type="Proteomes" id="UP001186944">
    <property type="component" value="Unassembled WGS sequence"/>
</dbReference>
<name>A0AA88XNX1_PINIB</name>
<feature type="transmembrane region" description="Helical" evidence="1">
    <location>
        <begin position="43"/>
        <end position="66"/>
    </location>
</feature>
<keyword evidence="3" id="KW-1185">Reference proteome</keyword>
<dbReference type="PANTHER" id="PTHR10704:SF44">
    <property type="entry name" value="LD35051P-RELATED"/>
    <property type="match status" value="1"/>
</dbReference>
<proteinExistence type="predicted"/>
<dbReference type="GO" id="GO:0006044">
    <property type="term" value="P:N-acetylglucosamine metabolic process"/>
    <property type="evidence" value="ECO:0007669"/>
    <property type="project" value="TreeGrafter"/>
</dbReference>
<keyword evidence="1" id="KW-0812">Transmembrane</keyword>
<dbReference type="GO" id="GO:0006790">
    <property type="term" value="P:sulfur compound metabolic process"/>
    <property type="evidence" value="ECO:0007669"/>
    <property type="project" value="TreeGrafter"/>
</dbReference>
<dbReference type="InterPro" id="IPR027417">
    <property type="entry name" value="P-loop_NTPase"/>
</dbReference>